<dbReference type="EMBL" id="PGOL01000589">
    <property type="protein sequence ID" value="PKI67689.1"/>
    <property type="molecule type" value="Genomic_DNA"/>
</dbReference>
<dbReference type="Proteomes" id="UP000233551">
    <property type="component" value="Unassembled WGS sequence"/>
</dbReference>
<dbReference type="PANTHER" id="PTHR31354:SF2">
    <property type="entry name" value="OS01G0793500 PROTEIN"/>
    <property type="match status" value="1"/>
</dbReference>
<dbReference type="AlphaFoldDB" id="A0A2I0KGT5"/>
<evidence type="ECO:0000313" key="3">
    <source>
        <dbReference type="Proteomes" id="UP000233551"/>
    </source>
</evidence>
<evidence type="ECO:0000256" key="1">
    <source>
        <dbReference type="SAM" id="SignalP"/>
    </source>
</evidence>
<sequence length="115" mass="12380">MAAASSSSSSASFFFFLFLFLFVVSLHVPNSRAAKLPFHPGDVLPLLPRQVSWPILNRLRGAVDLLPSFVGAASEPSGNGTKLSWKGACFNNNTAWIEFHNKTGSEFGGGTVHIE</sequence>
<feature type="chain" id="PRO_5014173534" evidence="1">
    <location>
        <begin position="34"/>
        <end position="115"/>
    </location>
</feature>
<evidence type="ECO:0000313" key="2">
    <source>
        <dbReference type="EMBL" id="PKI67689.1"/>
    </source>
</evidence>
<dbReference type="PANTHER" id="PTHR31354">
    <property type="entry name" value="OS01G0793500 PROTEIN"/>
    <property type="match status" value="1"/>
</dbReference>
<comment type="caution">
    <text evidence="2">The sequence shown here is derived from an EMBL/GenBank/DDBJ whole genome shotgun (WGS) entry which is preliminary data.</text>
</comment>
<proteinExistence type="predicted"/>
<accession>A0A2I0KGT5</accession>
<keyword evidence="1" id="KW-0732">Signal</keyword>
<gene>
    <name evidence="2" type="ORF">CRG98_011902</name>
</gene>
<organism evidence="2 3">
    <name type="scientific">Punica granatum</name>
    <name type="common">Pomegranate</name>
    <dbReference type="NCBI Taxonomy" id="22663"/>
    <lineage>
        <taxon>Eukaryota</taxon>
        <taxon>Viridiplantae</taxon>
        <taxon>Streptophyta</taxon>
        <taxon>Embryophyta</taxon>
        <taxon>Tracheophyta</taxon>
        <taxon>Spermatophyta</taxon>
        <taxon>Magnoliopsida</taxon>
        <taxon>eudicotyledons</taxon>
        <taxon>Gunneridae</taxon>
        <taxon>Pentapetalae</taxon>
        <taxon>rosids</taxon>
        <taxon>malvids</taxon>
        <taxon>Myrtales</taxon>
        <taxon>Lythraceae</taxon>
        <taxon>Punica</taxon>
    </lineage>
</organism>
<feature type="non-terminal residue" evidence="2">
    <location>
        <position position="115"/>
    </location>
</feature>
<keyword evidence="3" id="KW-1185">Reference proteome</keyword>
<reference evidence="2 3" key="1">
    <citation type="submission" date="2017-11" db="EMBL/GenBank/DDBJ databases">
        <title>De-novo sequencing of pomegranate (Punica granatum L.) genome.</title>
        <authorList>
            <person name="Akparov Z."/>
            <person name="Amiraslanov A."/>
            <person name="Hajiyeva S."/>
            <person name="Abbasov M."/>
            <person name="Kaur K."/>
            <person name="Hamwieh A."/>
            <person name="Solovyev V."/>
            <person name="Salamov A."/>
            <person name="Braich B."/>
            <person name="Kosarev P."/>
            <person name="Mahmoud A."/>
            <person name="Hajiyev E."/>
            <person name="Babayeva S."/>
            <person name="Izzatullayeva V."/>
            <person name="Mammadov A."/>
            <person name="Mammadov A."/>
            <person name="Sharifova S."/>
            <person name="Ojaghi J."/>
            <person name="Eynullazada K."/>
            <person name="Bayramov B."/>
            <person name="Abdulazimova A."/>
            <person name="Shahmuradov I."/>
        </authorList>
    </citation>
    <scope>NUCLEOTIDE SEQUENCE [LARGE SCALE GENOMIC DNA]</scope>
    <source>
        <strain evidence="3">cv. AG2017</strain>
        <tissue evidence="2">Leaf</tissue>
    </source>
</reference>
<feature type="signal peptide" evidence="1">
    <location>
        <begin position="1"/>
        <end position="33"/>
    </location>
</feature>
<dbReference type="STRING" id="22663.A0A2I0KGT5"/>
<name>A0A2I0KGT5_PUNGR</name>
<protein>
    <submittedName>
        <fullName evidence="2">Uncharacterized protein</fullName>
    </submittedName>
</protein>